<comment type="caution">
    <text evidence="3">The sequence shown here is derived from an EMBL/GenBank/DDBJ whole genome shotgun (WGS) entry which is preliminary data.</text>
</comment>
<evidence type="ECO:0000256" key="1">
    <source>
        <dbReference type="ARBA" id="ARBA00023015"/>
    </source>
</evidence>
<gene>
    <name evidence="3" type="ORF">QJS04_geneDACA003930</name>
</gene>
<keyword evidence="2" id="KW-0804">Transcription</keyword>
<organism evidence="3 4">
    <name type="scientific">Acorus gramineus</name>
    <name type="common">Dwarf sweet flag</name>
    <dbReference type="NCBI Taxonomy" id="55184"/>
    <lineage>
        <taxon>Eukaryota</taxon>
        <taxon>Viridiplantae</taxon>
        <taxon>Streptophyta</taxon>
        <taxon>Embryophyta</taxon>
        <taxon>Tracheophyta</taxon>
        <taxon>Spermatophyta</taxon>
        <taxon>Magnoliopsida</taxon>
        <taxon>Liliopsida</taxon>
        <taxon>Acoraceae</taxon>
        <taxon>Acorus</taxon>
    </lineage>
</organism>
<dbReference type="AlphaFoldDB" id="A0AAV9BEU0"/>
<proteinExistence type="predicted"/>
<dbReference type="EMBL" id="JAUJYN010000003">
    <property type="protein sequence ID" value="KAK1274877.1"/>
    <property type="molecule type" value="Genomic_DNA"/>
</dbReference>
<reference evidence="3" key="1">
    <citation type="journal article" date="2023" name="Nat. Commun.">
        <title>Diploid and tetraploid genomes of Acorus and the evolution of monocots.</title>
        <authorList>
            <person name="Ma L."/>
            <person name="Liu K.W."/>
            <person name="Li Z."/>
            <person name="Hsiao Y.Y."/>
            <person name="Qi Y."/>
            <person name="Fu T."/>
            <person name="Tang G.D."/>
            <person name="Zhang D."/>
            <person name="Sun W.H."/>
            <person name="Liu D.K."/>
            <person name="Li Y."/>
            <person name="Chen G.Z."/>
            <person name="Liu X.D."/>
            <person name="Liao X.Y."/>
            <person name="Jiang Y.T."/>
            <person name="Yu X."/>
            <person name="Hao Y."/>
            <person name="Huang J."/>
            <person name="Zhao X.W."/>
            <person name="Ke S."/>
            <person name="Chen Y.Y."/>
            <person name="Wu W.L."/>
            <person name="Hsu J.L."/>
            <person name="Lin Y.F."/>
            <person name="Huang M.D."/>
            <person name="Li C.Y."/>
            <person name="Huang L."/>
            <person name="Wang Z.W."/>
            <person name="Zhao X."/>
            <person name="Zhong W.Y."/>
            <person name="Peng D.H."/>
            <person name="Ahmad S."/>
            <person name="Lan S."/>
            <person name="Zhang J.S."/>
            <person name="Tsai W.C."/>
            <person name="Van de Peer Y."/>
            <person name="Liu Z.J."/>
        </authorList>
    </citation>
    <scope>NUCLEOTIDE SEQUENCE</scope>
    <source>
        <strain evidence="3">SCP</strain>
    </source>
</reference>
<reference evidence="3" key="2">
    <citation type="submission" date="2023-06" db="EMBL/GenBank/DDBJ databases">
        <authorList>
            <person name="Ma L."/>
            <person name="Liu K.-W."/>
            <person name="Li Z."/>
            <person name="Hsiao Y.-Y."/>
            <person name="Qi Y."/>
            <person name="Fu T."/>
            <person name="Tang G."/>
            <person name="Zhang D."/>
            <person name="Sun W.-H."/>
            <person name="Liu D.-K."/>
            <person name="Li Y."/>
            <person name="Chen G.-Z."/>
            <person name="Liu X.-D."/>
            <person name="Liao X.-Y."/>
            <person name="Jiang Y.-T."/>
            <person name="Yu X."/>
            <person name="Hao Y."/>
            <person name="Huang J."/>
            <person name="Zhao X.-W."/>
            <person name="Ke S."/>
            <person name="Chen Y.-Y."/>
            <person name="Wu W.-L."/>
            <person name="Hsu J.-L."/>
            <person name="Lin Y.-F."/>
            <person name="Huang M.-D."/>
            <person name="Li C.-Y."/>
            <person name="Huang L."/>
            <person name="Wang Z.-W."/>
            <person name="Zhao X."/>
            <person name="Zhong W.-Y."/>
            <person name="Peng D.-H."/>
            <person name="Ahmad S."/>
            <person name="Lan S."/>
            <person name="Zhang J.-S."/>
            <person name="Tsai W.-C."/>
            <person name="Van De Peer Y."/>
            <person name="Liu Z.-J."/>
        </authorList>
    </citation>
    <scope>NUCLEOTIDE SEQUENCE</scope>
    <source>
        <strain evidence="3">SCP</strain>
        <tissue evidence="3">Leaves</tissue>
    </source>
</reference>
<protein>
    <submittedName>
        <fullName evidence="3">Uncharacterized protein</fullName>
    </submittedName>
</protein>
<evidence type="ECO:0000313" key="4">
    <source>
        <dbReference type="Proteomes" id="UP001179952"/>
    </source>
</evidence>
<keyword evidence="1" id="KW-0805">Transcription regulation</keyword>
<dbReference type="Proteomes" id="UP001179952">
    <property type="component" value="Unassembled WGS sequence"/>
</dbReference>
<dbReference type="InterPro" id="IPR044660">
    <property type="entry name" value="IBH1-like"/>
</dbReference>
<name>A0AAV9BEU0_ACOGR</name>
<dbReference type="PANTHER" id="PTHR33124:SF34">
    <property type="entry name" value="OS08G0444500 PROTEIN"/>
    <property type="match status" value="1"/>
</dbReference>
<accession>A0AAV9BEU0</accession>
<evidence type="ECO:0000256" key="2">
    <source>
        <dbReference type="ARBA" id="ARBA00023163"/>
    </source>
</evidence>
<sequence>MRRVYVCGKRMNRRVVHLREGRPSSASNMVPKKLMKLRKIVPECEEADVDLLIRRTAEYIALLELQVGVLKGLSSLYGV</sequence>
<keyword evidence="4" id="KW-1185">Reference proteome</keyword>
<dbReference type="PANTHER" id="PTHR33124">
    <property type="entry name" value="TRANSCRIPTION FACTOR IBH1-LIKE 1"/>
    <property type="match status" value="1"/>
</dbReference>
<dbReference type="GO" id="GO:0006355">
    <property type="term" value="P:regulation of DNA-templated transcription"/>
    <property type="evidence" value="ECO:0007669"/>
    <property type="project" value="InterPro"/>
</dbReference>
<evidence type="ECO:0000313" key="3">
    <source>
        <dbReference type="EMBL" id="KAK1274877.1"/>
    </source>
</evidence>